<feature type="compositionally biased region" description="Basic and acidic residues" evidence="1">
    <location>
        <begin position="400"/>
        <end position="413"/>
    </location>
</feature>
<dbReference type="InterPro" id="IPR045782">
    <property type="entry name" value="TrbL_3"/>
</dbReference>
<feature type="transmembrane region" description="Helical" evidence="2">
    <location>
        <begin position="36"/>
        <end position="55"/>
    </location>
</feature>
<evidence type="ECO:0008006" key="5">
    <source>
        <dbReference type="Google" id="ProtNLM"/>
    </source>
</evidence>
<feature type="transmembrane region" description="Helical" evidence="2">
    <location>
        <begin position="211"/>
        <end position="232"/>
    </location>
</feature>
<sequence length="413" mass="44914">MPAPGDPTDPSTWVPVDSSGNAKNTLWGDVYEATQINIALAVIMLAFSGALNFRYSNAVRRRQAWKTWGLSFSMVFLTWFIAPFGLHVASTLSDGLAPGANEFLDVFSGGFTDFAKFGYGLFINAVIVVLFPAIGFIGLLVITVQVFLLLLVIYLWPLGWAAVSFKEGYLHSVGQFVVNLYGGLLVLNVAQGLILRLLLSVDFTQASVQGTVMSLLMIPGGVLFATVLLPYAMLKQITMGAGVDLGMRDLGHKAEYAGRHYRNAERRYEKRKEQVKKTGRDVAATLSAVSSRFRSDDDDPDPEGGSGGGGGVVARLPRGRATGPPAERGTAANPIALPRNNRLPRGRLTGDDSGADGRGGGDDGDETPAQSGRASRPYDEHGNRSPSQRMSRERRRREQIRRDQILDRDGRRR</sequence>
<keyword evidence="4" id="KW-1185">Reference proteome</keyword>
<organism evidence="3 4">
    <name type="scientific">Halorientalis brevis</name>
    <dbReference type="NCBI Taxonomy" id="1126241"/>
    <lineage>
        <taxon>Archaea</taxon>
        <taxon>Methanobacteriati</taxon>
        <taxon>Methanobacteriota</taxon>
        <taxon>Stenosarchaea group</taxon>
        <taxon>Halobacteria</taxon>
        <taxon>Halobacteriales</taxon>
        <taxon>Haloarculaceae</taxon>
        <taxon>Halorientalis</taxon>
    </lineage>
</organism>
<dbReference type="EMBL" id="JBHUDJ010000009">
    <property type="protein sequence ID" value="MFD1588225.1"/>
    <property type="molecule type" value="Genomic_DNA"/>
</dbReference>
<proteinExistence type="predicted"/>
<feature type="transmembrane region" description="Helical" evidence="2">
    <location>
        <begin position="122"/>
        <end position="155"/>
    </location>
</feature>
<dbReference type="RefSeq" id="WP_379814631.1">
    <property type="nucleotide sequence ID" value="NZ_JBHUDJ010000009.1"/>
</dbReference>
<name>A0ABD6CD89_9EURY</name>
<feature type="region of interest" description="Disordered" evidence="1">
    <location>
        <begin position="286"/>
        <end position="413"/>
    </location>
</feature>
<evidence type="ECO:0000313" key="4">
    <source>
        <dbReference type="Proteomes" id="UP001597119"/>
    </source>
</evidence>
<gene>
    <name evidence="3" type="ORF">ACFR9U_14680</name>
</gene>
<keyword evidence="2" id="KW-1133">Transmembrane helix</keyword>
<accession>A0ABD6CD89</accession>
<keyword evidence="2" id="KW-0472">Membrane</keyword>
<keyword evidence="2" id="KW-0812">Transmembrane</keyword>
<evidence type="ECO:0000313" key="3">
    <source>
        <dbReference type="EMBL" id="MFD1588225.1"/>
    </source>
</evidence>
<dbReference type="Pfam" id="PF19590">
    <property type="entry name" value="TrbL_3"/>
    <property type="match status" value="1"/>
</dbReference>
<feature type="transmembrane region" description="Helical" evidence="2">
    <location>
        <begin position="67"/>
        <end position="86"/>
    </location>
</feature>
<evidence type="ECO:0000256" key="2">
    <source>
        <dbReference type="SAM" id="Phobius"/>
    </source>
</evidence>
<dbReference type="AlphaFoldDB" id="A0ABD6CD89"/>
<feature type="compositionally biased region" description="Low complexity" evidence="1">
    <location>
        <begin position="337"/>
        <end position="347"/>
    </location>
</feature>
<comment type="caution">
    <text evidence="3">The sequence shown here is derived from an EMBL/GenBank/DDBJ whole genome shotgun (WGS) entry which is preliminary data.</text>
</comment>
<protein>
    <recommendedName>
        <fullName evidence="5">Type IV secretion system protein VirB6</fullName>
    </recommendedName>
</protein>
<reference evidence="3 4" key="1">
    <citation type="journal article" date="2019" name="Int. J. Syst. Evol. Microbiol.">
        <title>The Global Catalogue of Microorganisms (GCM) 10K type strain sequencing project: providing services to taxonomists for standard genome sequencing and annotation.</title>
        <authorList>
            <consortium name="The Broad Institute Genomics Platform"/>
            <consortium name="The Broad Institute Genome Sequencing Center for Infectious Disease"/>
            <person name="Wu L."/>
            <person name="Ma J."/>
        </authorList>
    </citation>
    <scope>NUCLEOTIDE SEQUENCE [LARGE SCALE GENOMIC DNA]</scope>
    <source>
        <strain evidence="3 4">CGMCC 1.12125</strain>
    </source>
</reference>
<evidence type="ECO:0000256" key="1">
    <source>
        <dbReference type="SAM" id="MobiDB-lite"/>
    </source>
</evidence>
<dbReference type="Proteomes" id="UP001597119">
    <property type="component" value="Unassembled WGS sequence"/>
</dbReference>
<feature type="transmembrane region" description="Helical" evidence="2">
    <location>
        <begin position="176"/>
        <end position="199"/>
    </location>
</feature>